<organism evidence="4 5">
    <name type="scientific">Choiromyces venosus 120613-1</name>
    <dbReference type="NCBI Taxonomy" id="1336337"/>
    <lineage>
        <taxon>Eukaryota</taxon>
        <taxon>Fungi</taxon>
        <taxon>Dikarya</taxon>
        <taxon>Ascomycota</taxon>
        <taxon>Pezizomycotina</taxon>
        <taxon>Pezizomycetes</taxon>
        <taxon>Pezizales</taxon>
        <taxon>Tuberaceae</taxon>
        <taxon>Choiromyces</taxon>
    </lineage>
</organism>
<keyword evidence="3" id="KW-0472">Membrane</keyword>
<evidence type="ECO:0000256" key="2">
    <source>
        <dbReference type="SAM" id="MobiDB-lite"/>
    </source>
</evidence>
<feature type="transmembrane region" description="Helical" evidence="3">
    <location>
        <begin position="12"/>
        <end position="34"/>
    </location>
</feature>
<keyword evidence="1" id="KW-0175">Coiled coil</keyword>
<proteinExistence type="predicted"/>
<evidence type="ECO:0000256" key="3">
    <source>
        <dbReference type="SAM" id="Phobius"/>
    </source>
</evidence>
<dbReference type="Gene3D" id="1.20.120.20">
    <property type="entry name" value="Apolipoprotein"/>
    <property type="match status" value="1"/>
</dbReference>
<sequence length="179" mass="19502">MNTIKAFLRSHSGHLVAGASAIIATGVGTSTIIWDNCVGHNHVMINFDTVIDAVNTKIHTKIDAVNTKIDTKINSINTKIDTKIDSISTKIDAKIDGIKADINRIERKLESLHQALSAETQDRHSMILENGHHTMNALSGNKKPMSGWLRRLEGRKKSGGEDRDSLPKSRGLSASSKGQ</sequence>
<evidence type="ECO:0000313" key="5">
    <source>
        <dbReference type="Proteomes" id="UP000276215"/>
    </source>
</evidence>
<reference evidence="4 5" key="1">
    <citation type="journal article" date="2018" name="Nat. Ecol. Evol.">
        <title>Pezizomycetes genomes reveal the molecular basis of ectomycorrhizal truffle lifestyle.</title>
        <authorList>
            <person name="Murat C."/>
            <person name="Payen T."/>
            <person name="Noel B."/>
            <person name="Kuo A."/>
            <person name="Morin E."/>
            <person name="Chen J."/>
            <person name="Kohler A."/>
            <person name="Krizsan K."/>
            <person name="Balestrini R."/>
            <person name="Da Silva C."/>
            <person name="Montanini B."/>
            <person name="Hainaut M."/>
            <person name="Levati E."/>
            <person name="Barry K.W."/>
            <person name="Belfiori B."/>
            <person name="Cichocki N."/>
            <person name="Clum A."/>
            <person name="Dockter R.B."/>
            <person name="Fauchery L."/>
            <person name="Guy J."/>
            <person name="Iotti M."/>
            <person name="Le Tacon F."/>
            <person name="Lindquist E.A."/>
            <person name="Lipzen A."/>
            <person name="Malagnac F."/>
            <person name="Mello A."/>
            <person name="Molinier V."/>
            <person name="Miyauchi S."/>
            <person name="Poulain J."/>
            <person name="Riccioni C."/>
            <person name="Rubini A."/>
            <person name="Sitrit Y."/>
            <person name="Splivallo R."/>
            <person name="Traeger S."/>
            <person name="Wang M."/>
            <person name="Zifcakova L."/>
            <person name="Wipf D."/>
            <person name="Zambonelli A."/>
            <person name="Paolocci F."/>
            <person name="Nowrousian M."/>
            <person name="Ottonello S."/>
            <person name="Baldrian P."/>
            <person name="Spatafora J.W."/>
            <person name="Henrissat B."/>
            <person name="Nagy L.G."/>
            <person name="Aury J.M."/>
            <person name="Wincker P."/>
            <person name="Grigoriev I.V."/>
            <person name="Bonfante P."/>
            <person name="Martin F.M."/>
        </authorList>
    </citation>
    <scope>NUCLEOTIDE SEQUENCE [LARGE SCALE GENOMIC DNA]</scope>
    <source>
        <strain evidence="4 5">120613-1</strain>
    </source>
</reference>
<keyword evidence="3" id="KW-1133">Transmembrane helix</keyword>
<protein>
    <submittedName>
        <fullName evidence="4">Uncharacterized protein</fullName>
    </submittedName>
</protein>
<keyword evidence="3" id="KW-0812">Transmembrane</keyword>
<gene>
    <name evidence="4" type="ORF">L873DRAFT_1808532</name>
</gene>
<dbReference type="Proteomes" id="UP000276215">
    <property type="component" value="Unassembled WGS sequence"/>
</dbReference>
<feature type="coiled-coil region" evidence="1">
    <location>
        <begin position="95"/>
        <end position="122"/>
    </location>
</feature>
<accession>A0A3N4JJ46</accession>
<evidence type="ECO:0000313" key="4">
    <source>
        <dbReference type="EMBL" id="RPA98263.1"/>
    </source>
</evidence>
<keyword evidence="5" id="KW-1185">Reference proteome</keyword>
<feature type="compositionally biased region" description="Basic and acidic residues" evidence="2">
    <location>
        <begin position="150"/>
        <end position="167"/>
    </location>
</feature>
<dbReference type="OrthoDB" id="5416095at2759"/>
<feature type="region of interest" description="Disordered" evidence="2">
    <location>
        <begin position="134"/>
        <end position="179"/>
    </location>
</feature>
<evidence type="ECO:0000256" key="1">
    <source>
        <dbReference type="SAM" id="Coils"/>
    </source>
</evidence>
<dbReference type="EMBL" id="ML120397">
    <property type="protein sequence ID" value="RPA98263.1"/>
    <property type="molecule type" value="Genomic_DNA"/>
</dbReference>
<dbReference type="AlphaFoldDB" id="A0A3N4JJ46"/>
<name>A0A3N4JJ46_9PEZI</name>